<dbReference type="InterPro" id="IPR052743">
    <property type="entry name" value="Glutaminase_GtaA"/>
</dbReference>
<feature type="chain" id="PRO_5007859086" evidence="1">
    <location>
        <begin position="19"/>
        <end position="694"/>
    </location>
</feature>
<dbReference type="InterPro" id="IPR033433">
    <property type="entry name" value="GtaA_N"/>
</dbReference>
<dbReference type="SUPFAM" id="SSF48208">
    <property type="entry name" value="Six-hairpin glycosidases"/>
    <property type="match status" value="1"/>
</dbReference>
<keyword evidence="5" id="KW-1185">Reference proteome</keyword>
<dbReference type="PANTHER" id="PTHR31987">
    <property type="entry name" value="GLUTAMINASE A-RELATED"/>
    <property type="match status" value="1"/>
</dbReference>
<evidence type="ECO:0000313" key="4">
    <source>
        <dbReference type="EMBL" id="KZV92933.1"/>
    </source>
</evidence>
<dbReference type="Gene3D" id="1.50.10.10">
    <property type="match status" value="1"/>
</dbReference>
<dbReference type="InterPro" id="IPR008928">
    <property type="entry name" value="6-hairpin_glycosidase_sf"/>
</dbReference>
<accession>A0A165I5M6</accession>
<proteinExistence type="predicted"/>
<dbReference type="Pfam" id="PF16335">
    <property type="entry name" value="GtaA_6_Hairpin"/>
    <property type="match status" value="1"/>
</dbReference>
<evidence type="ECO:0000313" key="5">
    <source>
        <dbReference type="Proteomes" id="UP000077266"/>
    </source>
</evidence>
<evidence type="ECO:0000259" key="3">
    <source>
        <dbReference type="Pfam" id="PF17168"/>
    </source>
</evidence>
<reference evidence="4 5" key="1">
    <citation type="journal article" date="2016" name="Mol. Biol. Evol.">
        <title>Comparative Genomics of Early-Diverging Mushroom-Forming Fungi Provides Insights into the Origins of Lignocellulose Decay Capabilities.</title>
        <authorList>
            <person name="Nagy L.G."/>
            <person name="Riley R."/>
            <person name="Tritt A."/>
            <person name="Adam C."/>
            <person name="Daum C."/>
            <person name="Floudas D."/>
            <person name="Sun H."/>
            <person name="Yadav J.S."/>
            <person name="Pangilinan J."/>
            <person name="Larsson K.H."/>
            <person name="Matsuura K."/>
            <person name="Barry K."/>
            <person name="Labutti K."/>
            <person name="Kuo R."/>
            <person name="Ohm R.A."/>
            <person name="Bhattacharya S.S."/>
            <person name="Shirouzu T."/>
            <person name="Yoshinaga Y."/>
            <person name="Martin F.M."/>
            <person name="Grigoriev I.V."/>
            <person name="Hibbett D.S."/>
        </authorList>
    </citation>
    <scope>NUCLEOTIDE SEQUENCE [LARGE SCALE GENOMIC DNA]</scope>
    <source>
        <strain evidence="4 5">HHB12029</strain>
    </source>
</reference>
<dbReference type="EMBL" id="KV425999">
    <property type="protein sequence ID" value="KZV92933.1"/>
    <property type="molecule type" value="Genomic_DNA"/>
</dbReference>
<name>A0A165I5M6_EXIGL</name>
<keyword evidence="1" id="KW-0732">Signal</keyword>
<dbReference type="PANTHER" id="PTHR31987:SF1">
    <property type="entry name" value="GLUTAMINASE A"/>
    <property type="match status" value="1"/>
</dbReference>
<dbReference type="GO" id="GO:0005975">
    <property type="term" value="P:carbohydrate metabolic process"/>
    <property type="evidence" value="ECO:0007669"/>
    <property type="project" value="InterPro"/>
</dbReference>
<dbReference type="Proteomes" id="UP000077266">
    <property type="component" value="Unassembled WGS sequence"/>
</dbReference>
<protein>
    <submittedName>
        <fullName evidence="4">DUF1793-domain-containing protein</fullName>
    </submittedName>
</protein>
<dbReference type="AlphaFoldDB" id="A0A165I5M6"/>
<dbReference type="Pfam" id="PF17168">
    <property type="entry name" value="DUF5127"/>
    <property type="match status" value="1"/>
</dbReference>
<evidence type="ECO:0000256" key="1">
    <source>
        <dbReference type="SAM" id="SignalP"/>
    </source>
</evidence>
<dbReference type="OrthoDB" id="3918848at2759"/>
<gene>
    <name evidence="4" type="ORF">EXIGLDRAFT_674570</name>
</gene>
<dbReference type="STRING" id="1314781.A0A165I5M6"/>
<evidence type="ECO:0000259" key="2">
    <source>
        <dbReference type="Pfam" id="PF16335"/>
    </source>
</evidence>
<feature type="domain" description="Glutaminase A N-terminal" evidence="3">
    <location>
        <begin position="105"/>
        <end position="337"/>
    </location>
</feature>
<sequence length="694" mass="76573">MLLSSLGLLSLLASATRAAPSWTVEPFNPPAIPLAVKHPYLNVWLPQGQGAELNRNWPRLWTGDVRPAVFRYVRVDGKAYSWLGASGNPGFTPATQTAFRFTASRSEFKFTAGPVELTVTFLSPVNTDDLLRQTIPFSYLSVAVASKDGAAHNVQVYNDISAEWVSTDPNADVYWNTTVSSAAISHSVGLRYQAPFEENRDLIRSGTVYLSTPNGDGVTYQTGSDAVVRGLFLSTGALSSTKDTRQPRPVEDQWPVFAHAINLGNITATPANKPVLFCIGHVRDPVVQYIVKGGALTERAPYWRSRFANVDPMISFFLADWVNAMGVAHNLDARVDTEAGKISKDYASLVKLSIRQALATFEVTLGKNADGSVNTNDVLAFMKEISSNGNMNTIDVIFPFWPIVLWTNPTIGKLLLEPHFQYQTSGLYPNKWALHDMGAHYPRANGHNDGNDEAMPVEESGNMLIMMLSYAQKTGDLSQIKQYYSRLQQWTEFLIEDSLIPADQLSTDDFAGRLANQTNLAIKGIVGIKAMGMIAELVGDAESAANYTAIATSYVEQFQTFAIAKDGSHLTLSYGHDDTWGLAYNLFGDRLIGANIFPQSIYDMQNAWYKTKLQKYGIILDTRNTWSKSDWQLWIAAISDDELKHGIVSSLVRFYSDGINSTPMSDLYYVPEGRENAFKARPVVGGHLALLVLP</sequence>
<feature type="signal peptide" evidence="1">
    <location>
        <begin position="1"/>
        <end position="18"/>
    </location>
</feature>
<dbReference type="InterPro" id="IPR032514">
    <property type="entry name" value="GtaA_central"/>
</dbReference>
<feature type="domain" description="Glutaminase A central" evidence="2">
    <location>
        <begin position="343"/>
        <end position="691"/>
    </location>
</feature>
<dbReference type="InParanoid" id="A0A165I5M6"/>
<dbReference type="InterPro" id="IPR012341">
    <property type="entry name" value="6hp_glycosidase-like_sf"/>
</dbReference>
<dbReference type="GO" id="GO:0003824">
    <property type="term" value="F:catalytic activity"/>
    <property type="evidence" value="ECO:0007669"/>
    <property type="project" value="UniProtKB-ARBA"/>
</dbReference>
<organism evidence="4 5">
    <name type="scientific">Exidia glandulosa HHB12029</name>
    <dbReference type="NCBI Taxonomy" id="1314781"/>
    <lineage>
        <taxon>Eukaryota</taxon>
        <taxon>Fungi</taxon>
        <taxon>Dikarya</taxon>
        <taxon>Basidiomycota</taxon>
        <taxon>Agaricomycotina</taxon>
        <taxon>Agaricomycetes</taxon>
        <taxon>Auriculariales</taxon>
        <taxon>Exidiaceae</taxon>
        <taxon>Exidia</taxon>
    </lineage>
</organism>